<comment type="caution">
    <text evidence="1">The sequence shown here is derived from an EMBL/GenBank/DDBJ whole genome shotgun (WGS) entry which is preliminary data.</text>
</comment>
<evidence type="ECO:0000313" key="1">
    <source>
        <dbReference type="EMBL" id="KNF04381.1"/>
    </source>
</evidence>
<dbReference type="AlphaFoldDB" id="A0A0L0VYN6"/>
<keyword evidence="2" id="KW-1185">Reference proteome</keyword>
<evidence type="ECO:0000313" key="2">
    <source>
        <dbReference type="Proteomes" id="UP000054564"/>
    </source>
</evidence>
<accession>A0A0L0VYN6</accession>
<sequence>MLSFQKIIRKISIRKTVCKFRLVSVLLHPIGRIDDDISASQLNPIRIFTNQNTHPMDRQDEINDTVINQHLQSSHISKDVCGELAINPTEESKDVAQLKTAKATANPPDSSSNHTTSFNCYYPGLNDRTRSFLKGLSSQDTAIMASTTIETNQLHQGYYKAFRAHETELIRNLFVSENQILLFCGVVDFLQRIEEVMSKNEAYQEI</sequence>
<organism evidence="1 2">
    <name type="scientific">Puccinia striiformis f. sp. tritici PST-78</name>
    <dbReference type="NCBI Taxonomy" id="1165861"/>
    <lineage>
        <taxon>Eukaryota</taxon>
        <taxon>Fungi</taxon>
        <taxon>Dikarya</taxon>
        <taxon>Basidiomycota</taxon>
        <taxon>Pucciniomycotina</taxon>
        <taxon>Pucciniomycetes</taxon>
        <taxon>Pucciniales</taxon>
        <taxon>Pucciniaceae</taxon>
        <taxon>Puccinia</taxon>
    </lineage>
</organism>
<gene>
    <name evidence="1" type="ORF">PSTG_02297</name>
</gene>
<reference evidence="2" key="1">
    <citation type="submission" date="2014-03" db="EMBL/GenBank/DDBJ databases">
        <title>The Genome Sequence of Puccinia striiformis f. sp. tritici PST-78.</title>
        <authorList>
            <consortium name="The Broad Institute Genome Sequencing Platform"/>
            <person name="Cuomo C."/>
            <person name="Hulbert S."/>
            <person name="Chen X."/>
            <person name="Walker B."/>
            <person name="Young S.K."/>
            <person name="Zeng Q."/>
            <person name="Gargeya S."/>
            <person name="Fitzgerald M."/>
            <person name="Haas B."/>
            <person name="Abouelleil A."/>
            <person name="Alvarado L."/>
            <person name="Arachchi H.M."/>
            <person name="Berlin A.M."/>
            <person name="Chapman S.B."/>
            <person name="Goldberg J."/>
            <person name="Griggs A."/>
            <person name="Gujja S."/>
            <person name="Hansen M."/>
            <person name="Howarth C."/>
            <person name="Imamovic A."/>
            <person name="Larimer J."/>
            <person name="McCowan C."/>
            <person name="Montmayeur A."/>
            <person name="Murphy C."/>
            <person name="Neiman D."/>
            <person name="Pearson M."/>
            <person name="Priest M."/>
            <person name="Roberts A."/>
            <person name="Saif S."/>
            <person name="Shea T."/>
            <person name="Sisk P."/>
            <person name="Sykes S."/>
            <person name="Wortman J."/>
            <person name="Nusbaum C."/>
            <person name="Birren B."/>
        </authorList>
    </citation>
    <scope>NUCLEOTIDE SEQUENCE [LARGE SCALE GENOMIC DNA]</scope>
    <source>
        <strain evidence="2">race PST-78</strain>
    </source>
</reference>
<dbReference type="Proteomes" id="UP000054564">
    <property type="component" value="Unassembled WGS sequence"/>
</dbReference>
<proteinExistence type="predicted"/>
<protein>
    <submittedName>
        <fullName evidence="1">Uncharacterized protein</fullName>
    </submittedName>
</protein>
<dbReference type="EMBL" id="AJIL01000012">
    <property type="protein sequence ID" value="KNF04381.1"/>
    <property type="molecule type" value="Genomic_DNA"/>
</dbReference>
<name>A0A0L0VYN6_9BASI</name>